<dbReference type="AlphaFoldDB" id="A0A8S1KSC3"/>
<comment type="caution">
    <text evidence="4">The sequence shown here is derived from an EMBL/GenBank/DDBJ whole genome shotgun (WGS) entry which is preliminary data.</text>
</comment>
<feature type="chain" id="PRO_5035939427" description="H-type lectin domain-containing protein" evidence="2">
    <location>
        <begin position="18"/>
        <end position="467"/>
    </location>
</feature>
<feature type="domain" description="H-type lectin" evidence="3">
    <location>
        <begin position="134"/>
        <end position="195"/>
    </location>
</feature>
<protein>
    <recommendedName>
        <fullName evidence="3">H-type lectin domain-containing protein</fullName>
    </recommendedName>
</protein>
<feature type="signal peptide" evidence="2">
    <location>
        <begin position="1"/>
        <end position="17"/>
    </location>
</feature>
<evidence type="ECO:0000256" key="1">
    <source>
        <dbReference type="SAM" id="MobiDB-lite"/>
    </source>
</evidence>
<name>A0A8S1KSC3_PARPR</name>
<evidence type="ECO:0000313" key="4">
    <source>
        <dbReference type="EMBL" id="CAD8058309.1"/>
    </source>
</evidence>
<keyword evidence="2" id="KW-0732">Signal</keyword>
<dbReference type="InterPro" id="IPR019019">
    <property type="entry name" value="H-type_lectin_domain"/>
</dbReference>
<gene>
    <name evidence="4" type="ORF">PPRIM_AZ9-3.1.T0270151</name>
</gene>
<reference evidence="4" key="1">
    <citation type="submission" date="2021-01" db="EMBL/GenBank/DDBJ databases">
        <authorList>
            <consortium name="Genoscope - CEA"/>
            <person name="William W."/>
        </authorList>
    </citation>
    <scope>NUCLEOTIDE SEQUENCE</scope>
</reference>
<dbReference type="Proteomes" id="UP000688137">
    <property type="component" value="Unassembled WGS sequence"/>
</dbReference>
<organism evidence="4 5">
    <name type="scientific">Paramecium primaurelia</name>
    <dbReference type="NCBI Taxonomy" id="5886"/>
    <lineage>
        <taxon>Eukaryota</taxon>
        <taxon>Sar</taxon>
        <taxon>Alveolata</taxon>
        <taxon>Ciliophora</taxon>
        <taxon>Intramacronucleata</taxon>
        <taxon>Oligohymenophorea</taxon>
        <taxon>Peniculida</taxon>
        <taxon>Parameciidae</taxon>
        <taxon>Paramecium</taxon>
    </lineage>
</organism>
<dbReference type="Pfam" id="PF09458">
    <property type="entry name" value="H_lectin"/>
    <property type="match status" value="2"/>
</dbReference>
<feature type="domain" description="H-type lectin" evidence="3">
    <location>
        <begin position="38"/>
        <end position="101"/>
    </location>
</feature>
<proteinExistence type="predicted"/>
<feature type="region of interest" description="Disordered" evidence="1">
    <location>
        <begin position="207"/>
        <end position="233"/>
    </location>
</feature>
<evidence type="ECO:0000313" key="5">
    <source>
        <dbReference type="Proteomes" id="UP000688137"/>
    </source>
</evidence>
<dbReference type="GO" id="GO:0030246">
    <property type="term" value="F:carbohydrate binding"/>
    <property type="evidence" value="ECO:0007669"/>
    <property type="project" value="InterPro"/>
</dbReference>
<dbReference type="GO" id="GO:0007155">
    <property type="term" value="P:cell adhesion"/>
    <property type="evidence" value="ECO:0007669"/>
    <property type="project" value="InterPro"/>
</dbReference>
<evidence type="ECO:0000256" key="2">
    <source>
        <dbReference type="SAM" id="SignalP"/>
    </source>
</evidence>
<sequence length="467" mass="53452">MQKRFFIAFLTLMLVQTKSVMKGVIEFTAPSCCDPIIKKITFPDKFNDIPQILVTIRAIEYDAGPVGFFCQIQDITEQDFTFQLTVLHATLKVLAYEYIAINQDEVEFGYFNVDALSILKKAEAGDRVIPSLLTFKRTFTEDPIVQVFLVGVESQSKLIQFEVSPLTVSLHGVQLNFKKFGDTSVQKVQLAYVATQSSKELAQQVTHTGQKQAHIEPADHQEESKSSEKVEENKEFLQLRSKPKLIQINGINGLRFTSLPVAFMWQGDQIDPTALNVNLRITLDKGNQAVLGLYYFEEKEYKKCPIVYSMCNYQGSKVYLCKDVSDFNSIMRLAKSIYIPEKASVVVYQDPSYSGAKSKITKSIPCISDWFTDVAETEMSDIKQFLQINQMKRHKDQEFKEIHLDNQKQLNKFNMVQLPHWNDAGDTIEVVQAILDSNSPPANSYQQELIQKQNEEEETFLKNRKFY</sequence>
<feature type="compositionally biased region" description="Basic and acidic residues" evidence="1">
    <location>
        <begin position="213"/>
        <end position="233"/>
    </location>
</feature>
<evidence type="ECO:0000259" key="3">
    <source>
        <dbReference type="Pfam" id="PF09458"/>
    </source>
</evidence>
<accession>A0A8S1KSC3</accession>
<dbReference type="EMBL" id="CAJJDM010000026">
    <property type="protein sequence ID" value="CAD8058309.1"/>
    <property type="molecule type" value="Genomic_DNA"/>
</dbReference>
<keyword evidence="5" id="KW-1185">Reference proteome</keyword>
<dbReference type="OMA" id="FKEIHLE"/>